<comment type="caution">
    <text evidence="1">The sequence shown here is derived from an EMBL/GenBank/DDBJ whole genome shotgun (WGS) entry which is preliminary data.</text>
</comment>
<protein>
    <submittedName>
        <fullName evidence="1">Uncharacterized protein</fullName>
    </submittedName>
</protein>
<sequence>MSRSTCTICLELLYDVDGRPLGITTVKEKGLNTFVENSKTVGDGKYEIWENLPGIVVHIQCRKNHSNIFRNVERELKRPRLLSPDSSAAIDAEIESNENQNDLNYLESCFICSQTLHGGPSIHQLNPSNLSNLREIAAGRKDHIGINVLQRISDMKNPETTVPKYHLHCYASFKKIPSLKANNSRTSQANKHQALDFISNYIETSENYEFTLRELQELDTDFRFSNEMLERELLNKFGDRILIDRGQGKSTRIHYKGLNLTNIYNYWWFQQKTMSDKEKRGILSIAARILREDILSKGYDVESYPPPNQFLADVVQNIPRNLNYFLTNLLDGKKKRKKLDYCNKPENTIRKQNSIVHSLISTIRPRSFSSTLQLAIGIYVYRKTGSRLIIDLLSKFGACSTYYSIQLYQASVVMNPPRRVVGNVFVQLITDNTDHDANTHDGHNTSHCLGTIIVYTLEYEVTYEGGTVRLKSMASAPILASQNTIQIRPFTGSINAEVLRSIKFRDTKTLGILDSKEFPCHYIAYILAKMLNIEGLPLWKGFLSRISEDTNNYSSDIVCCPFITQPPSNLTTLYTFICHAVETTEKLGQKMAVFTADQPLYYKLRLLVAWIQIQNHGIPPEILDRCGGFHLLMSNMGSMCHIMLGSGLEDMWCTVHAQDSMKKMLTGHAYARALRAHILSYTALNIKLCESLDLSSQIKSRITSFFANWSASCHDEESYSEEVRVGSCNIELFNNMREILLENIKSIQHNNPTAKLWIDYSDNVAVALQFVGAERTGNWRLSLQCMKRMLPILHAAGHFAYAKSLQIYLQDLVDLEVNMDATEFIKFTDEGGFSIRRSITPFSGNFADQTIECMNRFFGTDLIHGRGVDPSVLARYFAGMPAAVTIIENLEDYCGLKTVNSEQHAELSEGKVSRDNKDLQKFLFWLDNHNPFQPRNSLTSLSTGVIANANVNGHLAIKEGIKAMATMVGKTLDNITLSTANKVKPLSDAKELLHVADDTYLHVNSTLLLDRVFTILRGNTEGLRSALEYELAPWPMSIFDKEGMMRKPNKSDLYRCFESSSIQQISNVRVKYVLDGGFLLHALIWPHSTKFSDIFAINKNHINLQYGQDSTVVFDGYLADITGTKSYERYRRERKNEGADINLGGDNLLVLHQKQFLSNNANKFKFVHKLAENLQSAGSSIQIATEDADTLIVDEAIRLKQESNTPVVIVGNDVDLVVLSIARAEEEIYFLKKSSGREPEVLYSTSKNKALKSYVLFAHAFAGCDTTSALFKIGKTQIMKLLANNMELREASRVYYQPNQNQSELLRAGEKIIRALYNNKKYNLENPTISELRFRIFSSCSPNKEDLLSYLPPTQSGLQQHVNRVYYQVQAWLGNQIAPEEWGWVRTNLMLLPIMNSEPAAPENLLRQVFCNCQGDCSSSRCTCKKTGLRCSFK</sequence>
<evidence type="ECO:0000313" key="2">
    <source>
        <dbReference type="Proteomes" id="UP001239111"/>
    </source>
</evidence>
<evidence type="ECO:0000313" key="1">
    <source>
        <dbReference type="EMBL" id="KAJ8678150.1"/>
    </source>
</evidence>
<reference evidence="1" key="1">
    <citation type="submission" date="2023-04" db="EMBL/GenBank/DDBJ databases">
        <title>A chromosome-level genome assembly of the parasitoid wasp Eretmocerus hayati.</title>
        <authorList>
            <person name="Zhong Y."/>
            <person name="Liu S."/>
            <person name="Liu Y."/>
        </authorList>
    </citation>
    <scope>NUCLEOTIDE SEQUENCE</scope>
    <source>
        <strain evidence="1">ZJU_SS_LIU_2023</strain>
    </source>
</reference>
<dbReference type="EMBL" id="CM056742">
    <property type="protein sequence ID" value="KAJ8678150.1"/>
    <property type="molecule type" value="Genomic_DNA"/>
</dbReference>
<proteinExistence type="predicted"/>
<name>A0ACC2P8Q0_9HYME</name>
<dbReference type="Proteomes" id="UP001239111">
    <property type="component" value="Chromosome 2"/>
</dbReference>
<accession>A0ACC2P8Q0</accession>
<organism evidence="1 2">
    <name type="scientific">Eretmocerus hayati</name>
    <dbReference type="NCBI Taxonomy" id="131215"/>
    <lineage>
        <taxon>Eukaryota</taxon>
        <taxon>Metazoa</taxon>
        <taxon>Ecdysozoa</taxon>
        <taxon>Arthropoda</taxon>
        <taxon>Hexapoda</taxon>
        <taxon>Insecta</taxon>
        <taxon>Pterygota</taxon>
        <taxon>Neoptera</taxon>
        <taxon>Endopterygota</taxon>
        <taxon>Hymenoptera</taxon>
        <taxon>Apocrita</taxon>
        <taxon>Proctotrupomorpha</taxon>
        <taxon>Chalcidoidea</taxon>
        <taxon>Aphelinidae</taxon>
        <taxon>Aphelininae</taxon>
        <taxon>Eretmocerus</taxon>
    </lineage>
</organism>
<keyword evidence="2" id="KW-1185">Reference proteome</keyword>
<gene>
    <name evidence="1" type="ORF">QAD02_013937</name>
</gene>